<keyword evidence="1" id="KW-0723">Serine/threonine-protein kinase</keyword>
<dbReference type="Ensembl" id="ENSFHET00000023534.1">
    <property type="protein sequence ID" value="ENSFHEP00000015422.1"/>
    <property type="gene ID" value="ENSFHEG00000017035.1"/>
</dbReference>
<dbReference type="GO" id="GO:0046332">
    <property type="term" value="F:SMAD binding"/>
    <property type="evidence" value="ECO:0007669"/>
    <property type="project" value="TreeGrafter"/>
</dbReference>
<dbReference type="InterPro" id="IPR011009">
    <property type="entry name" value="Kinase-like_dom_sf"/>
</dbReference>
<dbReference type="SUPFAM" id="SSF56112">
    <property type="entry name" value="Protein kinase-like (PK-like)"/>
    <property type="match status" value="1"/>
</dbReference>
<keyword evidence="8" id="KW-1185">Reference proteome</keyword>
<dbReference type="GO" id="GO:0045944">
    <property type="term" value="P:positive regulation of transcription by RNA polymerase II"/>
    <property type="evidence" value="ECO:0007669"/>
    <property type="project" value="TreeGrafter"/>
</dbReference>
<dbReference type="STRING" id="8078.ENSFHEP00000015422"/>
<dbReference type="Gene3D" id="1.10.510.10">
    <property type="entry name" value="Transferase(Phosphotransferase) domain 1"/>
    <property type="match status" value="1"/>
</dbReference>
<keyword evidence="4" id="KW-0418">Kinase</keyword>
<organism evidence="7 8">
    <name type="scientific">Fundulus heteroclitus</name>
    <name type="common">Killifish</name>
    <name type="synonym">Mummichog</name>
    <dbReference type="NCBI Taxonomy" id="8078"/>
    <lineage>
        <taxon>Eukaryota</taxon>
        <taxon>Metazoa</taxon>
        <taxon>Chordata</taxon>
        <taxon>Craniata</taxon>
        <taxon>Vertebrata</taxon>
        <taxon>Euteleostomi</taxon>
        <taxon>Actinopterygii</taxon>
        <taxon>Neopterygii</taxon>
        <taxon>Teleostei</taxon>
        <taxon>Neoteleostei</taxon>
        <taxon>Acanthomorphata</taxon>
        <taxon>Ovalentaria</taxon>
        <taxon>Atherinomorphae</taxon>
        <taxon>Cyprinodontiformes</taxon>
        <taxon>Fundulidae</taxon>
        <taxon>Fundulus</taxon>
    </lineage>
</organism>
<dbReference type="InterPro" id="IPR000719">
    <property type="entry name" value="Prot_kinase_dom"/>
</dbReference>
<evidence type="ECO:0000313" key="7">
    <source>
        <dbReference type="Ensembl" id="ENSFHEP00000015422.1"/>
    </source>
</evidence>
<dbReference type="PROSITE" id="PS00108">
    <property type="entry name" value="PROTEIN_KINASE_ST"/>
    <property type="match status" value="1"/>
</dbReference>
<dbReference type="InterPro" id="IPR050494">
    <property type="entry name" value="Ser_Thr_dual-spec_kinase"/>
</dbReference>
<sequence length="77" mass="8944">MFTLDFLQDVGIVHADLKPENIMIVDRGQQAMRVKIIDFGLALKNPEEHTGTVLQTLWYRYVTSNSSATLDRWDQEY</sequence>
<dbReference type="GO" id="GO:0007224">
    <property type="term" value="P:smoothened signaling pathway"/>
    <property type="evidence" value="ECO:0007669"/>
    <property type="project" value="TreeGrafter"/>
</dbReference>
<dbReference type="GO" id="GO:0005524">
    <property type="term" value="F:ATP binding"/>
    <property type="evidence" value="ECO:0007669"/>
    <property type="project" value="UniProtKB-KW"/>
</dbReference>
<dbReference type="GO" id="GO:0003713">
    <property type="term" value="F:transcription coactivator activity"/>
    <property type="evidence" value="ECO:0007669"/>
    <property type="project" value="TreeGrafter"/>
</dbReference>
<dbReference type="GO" id="GO:0016605">
    <property type="term" value="C:PML body"/>
    <property type="evidence" value="ECO:0007669"/>
    <property type="project" value="TreeGrafter"/>
</dbReference>
<evidence type="ECO:0000256" key="4">
    <source>
        <dbReference type="ARBA" id="ARBA00022777"/>
    </source>
</evidence>
<keyword evidence="3" id="KW-0547">Nucleotide-binding</keyword>
<dbReference type="PANTHER" id="PTHR24058">
    <property type="entry name" value="DUAL SPECIFICITY PROTEIN KINASE"/>
    <property type="match status" value="1"/>
</dbReference>
<proteinExistence type="predicted"/>
<dbReference type="Proteomes" id="UP000265000">
    <property type="component" value="Unplaced"/>
</dbReference>
<evidence type="ECO:0000256" key="2">
    <source>
        <dbReference type="ARBA" id="ARBA00022679"/>
    </source>
</evidence>
<dbReference type="PROSITE" id="PS50011">
    <property type="entry name" value="PROTEIN_KINASE_DOM"/>
    <property type="match status" value="1"/>
</dbReference>
<evidence type="ECO:0000259" key="6">
    <source>
        <dbReference type="PROSITE" id="PS50011"/>
    </source>
</evidence>
<evidence type="ECO:0000256" key="1">
    <source>
        <dbReference type="ARBA" id="ARBA00022527"/>
    </source>
</evidence>
<dbReference type="InterPro" id="IPR008271">
    <property type="entry name" value="Ser/Thr_kinase_AS"/>
</dbReference>
<reference evidence="7" key="1">
    <citation type="submission" date="2025-08" db="UniProtKB">
        <authorList>
            <consortium name="Ensembl"/>
        </authorList>
    </citation>
    <scope>IDENTIFICATION</scope>
</reference>
<dbReference type="AlphaFoldDB" id="A0A3Q2PRB0"/>
<reference evidence="7" key="2">
    <citation type="submission" date="2025-09" db="UniProtKB">
        <authorList>
            <consortium name="Ensembl"/>
        </authorList>
    </citation>
    <scope>IDENTIFICATION</scope>
</reference>
<dbReference type="PANTHER" id="PTHR24058:SF53">
    <property type="entry name" value="HOMEODOMAIN-INTERACTING PROTEIN KINASE 2"/>
    <property type="match status" value="1"/>
</dbReference>
<dbReference type="GO" id="GO:0005737">
    <property type="term" value="C:cytoplasm"/>
    <property type="evidence" value="ECO:0007669"/>
    <property type="project" value="TreeGrafter"/>
</dbReference>
<keyword evidence="2" id="KW-0808">Transferase</keyword>
<accession>A0A3Q2PRB0</accession>
<protein>
    <recommendedName>
        <fullName evidence="6">Protein kinase domain-containing protein</fullName>
    </recommendedName>
</protein>
<dbReference type="Pfam" id="PF00069">
    <property type="entry name" value="Pkinase"/>
    <property type="match status" value="1"/>
</dbReference>
<keyword evidence="5" id="KW-0067">ATP-binding</keyword>
<dbReference type="GO" id="GO:0042771">
    <property type="term" value="P:intrinsic apoptotic signaling pathway in response to DNA damage by p53 class mediator"/>
    <property type="evidence" value="ECO:0007669"/>
    <property type="project" value="TreeGrafter"/>
</dbReference>
<evidence type="ECO:0000313" key="8">
    <source>
        <dbReference type="Proteomes" id="UP000265000"/>
    </source>
</evidence>
<feature type="domain" description="Protein kinase" evidence="6">
    <location>
        <begin position="1"/>
        <end position="77"/>
    </location>
</feature>
<dbReference type="GO" id="GO:0003714">
    <property type="term" value="F:transcription corepressor activity"/>
    <property type="evidence" value="ECO:0007669"/>
    <property type="project" value="TreeGrafter"/>
</dbReference>
<dbReference type="GO" id="GO:0004674">
    <property type="term" value="F:protein serine/threonine kinase activity"/>
    <property type="evidence" value="ECO:0007669"/>
    <property type="project" value="UniProtKB-KW"/>
</dbReference>
<evidence type="ECO:0000256" key="5">
    <source>
        <dbReference type="ARBA" id="ARBA00022840"/>
    </source>
</evidence>
<dbReference type="GO" id="GO:0004713">
    <property type="term" value="F:protein tyrosine kinase activity"/>
    <property type="evidence" value="ECO:0007669"/>
    <property type="project" value="TreeGrafter"/>
</dbReference>
<name>A0A3Q2PRB0_FUNHE</name>
<evidence type="ECO:0000256" key="3">
    <source>
        <dbReference type="ARBA" id="ARBA00022741"/>
    </source>
</evidence>